<sequence>MKTLGRRADRSGALRLERMRASPLWHEGERGGGFRNIHPVLPGLRDPAAARPSLSDFLCGGDRRAPAHPLPSLNPLSTWQQPADTGLRATWLGHSTVLVEIDGYKVLTDPVWGPRASPLRFAGPKRFQPMPIRLKQLPLPDVVVISHDHYDHLDYPTVVALARHTQVPIVTSLGVGAHLEAWGIPQSRFVELDWWESYTAPGGELQITAAPSQHFSGRGLKDRNATLWSSMVIRTARHRVFFSGDTGLTTEYERIRERLGPFDLIMLEVGAFHPSWGDIHLGPDNALKAWQLLGGGPFLPIHWGTFALALHPWDEPAETLLARAPGLQVPLVMPRLGEPVEPSRAETVSPWWRAADAGGTAHASPTPAIKLPRELPWPMD</sequence>
<organism evidence="2 3">
    <name type="scientific">Ideonella lacteola</name>
    <dbReference type="NCBI Taxonomy" id="2984193"/>
    <lineage>
        <taxon>Bacteria</taxon>
        <taxon>Pseudomonadati</taxon>
        <taxon>Pseudomonadota</taxon>
        <taxon>Betaproteobacteria</taxon>
        <taxon>Burkholderiales</taxon>
        <taxon>Sphaerotilaceae</taxon>
        <taxon>Ideonella</taxon>
    </lineage>
</organism>
<accession>A0ABU9BM25</accession>
<protein>
    <submittedName>
        <fullName evidence="2">MBL fold metallo-hydrolase</fullName>
    </submittedName>
</protein>
<dbReference type="RefSeq" id="WP_341425367.1">
    <property type="nucleotide sequence ID" value="NZ_JBBUTG010000004.1"/>
</dbReference>
<dbReference type="EMBL" id="JBBUTG010000004">
    <property type="protein sequence ID" value="MEK8031002.1"/>
    <property type="molecule type" value="Genomic_DNA"/>
</dbReference>
<feature type="domain" description="Metallo-beta-lactamase" evidence="1">
    <location>
        <begin position="93"/>
        <end position="302"/>
    </location>
</feature>
<dbReference type="SUPFAM" id="SSF56281">
    <property type="entry name" value="Metallo-hydrolase/oxidoreductase"/>
    <property type="match status" value="1"/>
</dbReference>
<reference evidence="2 3" key="1">
    <citation type="submission" date="2024-04" db="EMBL/GenBank/DDBJ databases">
        <title>Novel species of the genus Ideonella isolated from streams.</title>
        <authorList>
            <person name="Lu H."/>
        </authorList>
    </citation>
    <scope>NUCLEOTIDE SEQUENCE [LARGE SCALE GENOMIC DNA]</scope>
    <source>
        <strain evidence="2 3">DXS29W</strain>
    </source>
</reference>
<comment type="caution">
    <text evidence="2">The sequence shown here is derived from an EMBL/GenBank/DDBJ whole genome shotgun (WGS) entry which is preliminary data.</text>
</comment>
<keyword evidence="3" id="KW-1185">Reference proteome</keyword>
<dbReference type="InterPro" id="IPR036866">
    <property type="entry name" value="RibonucZ/Hydroxyglut_hydro"/>
</dbReference>
<name>A0ABU9BM25_9BURK</name>
<dbReference type="Pfam" id="PF12706">
    <property type="entry name" value="Lactamase_B_2"/>
    <property type="match status" value="1"/>
</dbReference>
<gene>
    <name evidence="2" type="ORF">AACH06_09265</name>
</gene>
<dbReference type="SMART" id="SM00849">
    <property type="entry name" value="Lactamase_B"/>
    <property type="match status" value="1"/>
</dbReference>
<dbReference type="Gene3D" id="3.60.15.10">
    <property type="entry name" value="Ribonuclease Z/Hydroxyacylglutathione hydrolase-like"/>
    <property type="match status" value="1"/>
</dbReference>
<dbReference type="InterPro" id="IPR001279">
    <property type="entry name" value="Metallo-B-lactamas"/>
</dbReference>
<evidence type="ECO:0000259" key="1">
    <source>
        <dbReference type="SMART" id="SM00849"/>
    </source>
</evidence>
<dbReference type="PANTHER" id="PTHR15032">
    <property type="entry name" value="N-ACYL-PHOSPHATIDYLETHANOLAMINE-HYDROLYZING PHOSPHOLIPASE D"/>
    <property type="match status" value="1"/>
</dbReference>
<evidence type="ECO:0000313" key="3">
    <source>
        <dbReference type="Proteomes" id="UP001371218"/>
    </source>
</evidence>
<evidence type="ECO:0000313" key="2">
    <source>
        <dbReference type="EMBL" id="MEK8031002.1"/>
    </source>
</evidence>
<dbReference type="Proteomes" id="UP001371218">
    <property type="component" value="Unassembled WGS sequence"/>
</dbReference>
<dbReference type="PANTHER" id="PTHR15032:SF4">
    <property type="entry name" value="N-ACYL-PHOSPHATIDYLETHANOLAMINE-HYDROLYZING PHOSPHOLIPASE D"/>
    <property type="match status" value="1"/>
</dbReference>
<proteinExistence type="predicted"/>